<feature type="compositionally biased region" description="Low complexity" evidence="8">
    <location>
        <begin position="13"/>
        <end position="38"/>
    </location>
</feature>
<feature type="domain" description="ABC transmembrane type-1" evidence="9">
    <location>
        <begin position="118"/>
        <end position="298"/>
    </location>
</feature>
<evidence type="ECO:0000313" key="11">
    <source>
        <dbReference type="Proteomes" id="UP000184111"/>
    </source>
</evidence>
<keyword evidence="11" id="KW-1185">Reference proteome</keyword>
<evidence type="ECO:0000256" key="2">
    <source>
        <dbReference type="ARBA" id="ARBA00022448"/>
    </source>
</evidence>
<dbReference type="InterPro" id="IPR000515">
    <property type="entry name" value="MetI-like"/>
</dbReference>
<keyword evidence="3" id="KW-1003">Cell membrane</keyword>
<evidence type="ECO:0000256" key="7">
    <source>
        <dbReference type="RuleBase" id="RU363032"/>
    </source>
</evidence>
<evidence type="ECO:0000256" key="5">
    <source>
        <dbReference type="ARBA" id="ARBA00022989"/>
    </source>
</evidence>
<organism evidence="10 11">
    <name type="scientific">Actinacidiphila paucisporea</name>
    <dbReference type="NCBI Taxonomy" id="310782"/>
    <lineage>
        <taxon>Bacteria</taxon>
        <taxon>Bacillati</taxon>
        <taxon>Actinomycetota</taxon>
        <taxon>Actinomycetes</taxon>
        <taxon>Kitasatosporales</taxon>
        <taxon>Streptomycetaceae</taxon>
        <taxon>Actinacidiphila</taxon>
    </lineage>
</organism>
<dbReference type="InterPro" id="IPR035906">
    <property type="entry name" value="MetI-like_sf"/>
</dbReference>
<comment type="similarity">
    <text evidence="7">Belongs to the binding-protein-dependent transport system permease family.</text>
</comment>
<dbReference type="Gene3D" id="1.10.3720.10">
    <property type="entry name" value="MetI-like"/>
    <property type="match status" value="1"/>
</dbReference>
<evidence type="ECO:0000256" key="1">
    <source>
        <dbReference type="ARBA" id="ARBA00004651"/>
    </source>
</evidence>
<dbReference type="Pfam" id="PF00528">
    <property type="entry name" value="BPD_transp_1"/>
    <property type="match status" value="1"/>
</dbReference>
<evidence type="ECO:0000256" key="4">
    <source>
        <dbReference type="ARBA" id="ARBA00022692"/>
    </source>
</evidence>
<dbReference type="GO" id="GO:0042918">
    <property type="term" value="P:alkanesulfonate transmembrane transport"/>
    <property type="evidence" value="ECO:0007669"/>
    <property type="project" value="UniProtKB-ARBA"/>
</dbReference>
<dbReference type="AlphaFoldDB" id="A0A1M7PEW6"/>
<dbReference type="CDD" id="cd06261">
    <property type="entry name" value="TM_PBP2"/>
    <property type="match status" value="1"/>
</dbReference>
<evidence type="ECO:0000313" key="10">
    <source>
        <dbReference type="EMBL" id="SHN15474.1"/>
    </source>
</evidence>
<feature type="transmembrane region" description="Helical" evidence="7">
    <location>
        <begin position="125"/>
        <end position="147"/>
    </location>
</feature>
<evidence type="ECO:0000256" key="8">
    <source>
        <dbReference type="SAM" id="MobiDB-lite"/>
    </source>
</evidence>
<protein>
    <submittedName>
        <fullName evidence="10">NitT/TauT family transport system permease protein</fullName>
    </submittedName>
</protein>
<name>A0A1M7PEW6_9ACTN</name>
<reference evidence="10 11" key="1">
    <citation type="submission" date="2016-11" db="EMBL/GenBank/DDBJ databases">
        <authorList>
            <person name="Jaros S."/>
            <person name="Januszkiewicz K."/>
            <person name="Wedrychowicz H."/>
        </authorList>
    </citation>
    <scope>NUCLEOTIDE SEQUENCE [LARGE SCALE GENOMIC DNA]</scope>
    <source>
        <strain evidence="10 11">CGMCC 4.2025</strain>
    </source>
</reference>
<keyword evidence="6 7" id="KW-0472">Membrane</keyword>
<evidence type="ECO:0000256" key="3">
    <source>
        <dbReference type="ARBA" id="ARBA00022475"/>
    </source>
</evidence>
<dbReference type="RefSeq" id="WP_079190121.1">
    <property type="nucleotide sequence ID" value="NZ_FRBI01000023.1"/>
</dbReference>
<feature type="transmembrane region" description="Helical" evidence="7">
    <location>
        <begin position="280"/>
        <end position="301"/>
    </location>
</feature>
<dbReference type="STRING" id="310782.SAMN05216499_12315"/>
<feature type="transmembrane region" description="Helical" evidence="7">
    <location>
        <begin position="224"/>
        <end position="245"/>
    </location>
</feature>
<comment type="subcellular location">
    <subcellularLocation>
        <location evidence="1 7">Cell membrane</location>
        <topology evidence="1 7">Multi-pass membrane protein</topology>
    </subcellularLocation>
</comment>
<accession>A0A1M7PEW6</accession>
<gene>
    <name evidence="10" type="ORF">SAMN05216499_12315</name>
</gene>
<feature type="transmembrane region" description="Helical" evidence="7">
    <location>
        <begin position="159"/>
        <end position="178"/>
    </location>
</feature>
<feature type="transmembrane region" description="Helical" evidence="7">
    <location>
        <begin position="69"/>
        <end position="89"/>
    </location>
</feature>
<dbReference type="GO" id="GO:0005886">
    <property type="term" value="C:plasma membrane"/>
    <property type="evidence" value="ECO:0007669"/>
    <property type="project" value="UniProtKB-SubCell"/>
</dbReference>
<proteinExistence type="inferred from homology"/>
<dbReference type="PROSITE" id="PS50928">
    <property type="entry name" value="ABC_TM1"/>
    <property type="match status" value="1"/>
</dbReference>
<keyword evidence="5 7" id="KW-1133">Transmembrane helix</keyword>
<feature type="region of interest" description="Disordered" evidence="8">
    <location>
        <begin position="1"/>
        <end position="42"/>
    </location>
</feature>
<evidence type="ECO:0000256" key="6">
    <source>
        <dbReference type="ARBA" id="ARBA00023136"/>
    </source>
</evidence>
<dbReference type="PANTHER" id="PTHR30151">
    <property type="entry name" value="ALKANE SULFONATE ABC TRANSPORTER-RELATED, MEMBRANE SUBUNIT"/>
    <property type="match status" value="1"/>
</dbReference>
<keyword evidence="2 7" id="KW-0813">Transport</keyword>
<dbReference type="FunFam" id="1.10.3720.10:FF:000003">
    <property type="entry name" value="Aliphatic sulfonate ABC transporter permease"/>
    <property type="match status" value="1"/>
</dbReference>
<evidence type="ECO:0000259" key="9">
    <source>
        <dbReference type="PROSITE" id="PS50928"/>
    </source>
</evidence>
<dbReference type="PANTHER" id="PTHR30151:SF0">
    <property type="entry name" value="ABC TRANSPORTER PERMEASE PROTEIN MJ0413-RELATED"/>
    <property type="match status" value="1"/>
</dbReference>
<dbReference type="EMBL" id="FRBI01000023">
    <property type="protein sequence ID" value="SHN15474.1"/>
    <property type="molecule type" value="Genomic_DNA"/>
</dbReference>
<dbReference type="SUPFAM" id="SSF161098">
    <property type="entry name" value="MetI-like"/>
    <property type="match status" value="1"/>
</dbReference>
<dbReference type="OrthoDB" id="3173654at2"/>
<keyword evidence="4 7" id="KW-0812">Transmembrane</keyword>
<dbReference type="Proteomes" id="UP000184111">
    <property type="component" value="Unassembled WGS sequence"/>
</dbReference>
<feature type="transmembrane region" description="Helical" evidence="7">
    <location>
        <begin position="184"/>
        <end position="204"/>
    </location>
</feature>
<sequence>MTAGQPRKAVADAGRIPGDAPRGPAAADAPGSGGPAVALAKPDPAALDRPGVAATRAARPARPARRVPAPLLNAVSLAAGVGVWALLAAHGVGGLPGPAAVARRAEQMLRDGTLEGDMLASLRRVLAGFVLGSVLAVVVGFLMGWYPVVRALCEPYVQFFRTIPPLALIPVAVVLMGIGETPKIFVIFLAAFLSTVVATLQGVVGVDRTLINAARVLGARDFAVFLRVVIPAAAPFILVGMRIGLGSAWATVVAAELIAAQEGLGFRMQHAETYYDLDTIFVGLVAIGVLGLVMDRLLLLAENRLTRWQERR</sequence>